<protein>
    <submittedName>
        <fullName evidence="7">NfeD-like C-terminal, partner-binding</fullName>
    </submittedName>
</protein>
<dbReference type="SUPFAM" id="SSF141322">
    <property type="entry name" value="NfeD domain-like"/>
    <property type="match status" value="1"/>
</dbReference>
<evidence type="ECO:0000256" key="5">
    <source>
        <dbReference type="SAM" id="Phobius"/>
    </source>
</evidence>
<dbReference type="InterPro" id="IPR052165">
    <property type="entry name" value="Membrane_assoc_protease"/>
</dbReference>
<feature type="transmembrane region" description="Helical" evidence="5">
    <location>
        <begin position="49"/>
        <end position="67"/>
    </location>
</feature>
<keyword evidence="4 5" id="KW-0472">Membrane</keyword>
<dbReference type="InterPro" id="IPR002810">
    <property type="entry name" value="NfeD-like_C"/>
</dbReference>
<dbReference type="OrthoDB" id="9806253at2"/>
<evidence type="ECO:0000259" key="6">
    <source>
        <dbReference type="Pfam" id="PF01957"/>
    </source>
</evidence>
<evidence type="ECO:0000256" key="1">
    <source>
        <dbReference type="ARBA" id="ARBA00004141"/>
    </source>
</evidence>
<accession>A0A1G6MR80</accession>
<dbReference type="AlphaFoldDB" id="A0A1G6MR80"/>
<proteinExistence type="predicted"/>
<dbReference type="Pfam" id="PF01957">
    <property type="entry name" value="NfeD"/>
    <property type="match status" value="1"/>
</dbReference>
<keyword evidence="3 5" id="KW-1133">Transmembrane helix</keyword>
<dbReference type="GO" id="GO:0005886">
    <property type="term" value="C:plasma membrane"/>
    <property type="evidence" value="ECO:0007669"/>
    <property type="project" value="TreeGrafter"/>
</dbReference>
<evidence type="ECO:0000256" key="4">
    <source>
        <dbReference type="ARBA" id="ARBA00023136"/>
    </source>
</evidence>
<keyword evidence="8" id="KW-1185">Reference proteome</keyword>
<evidence type="ECO:0000256" key="2">
    <source>
        <dbReference type="ARBA" id="ARBA00022692"/>
    </source>
</evidence>
<dbReference type="RefSeq" id="WP_091570027.1">
    <property type="nucleotide sequence ID" value="NZ_FMZA01000010.1"/>
</dbReference>
<feature type="transmembrane region" description="Helical" evidence="5">
    <location>
        <begin position="74"/>
        <end position="92"/>
    </location>
</feature>
<evidence type="ECO:0000313" key="7">
    <source>
        <dbReference type="EMBL" id="SDC58098.1"/>
    </source>
</evidence>
<reference evidence="7 8" key="1">
    <citation type="submission" date="2016-10" db="EMBL/GenBank/DDBJ databases">
        <authorList>
            <person name="de Groot N.N."/>
        </authorList>
    </citation>
    <scope>NUCLEOTIDE SEQUENCE [LARGE SCALE GENOMIC DNA]</scope>
    <source>
        <strain evidence="7 8">DSM 45514</strain>
    </source>
</reference>
<evidence type="ECO:0000313" key="8">
    <source>
        <dbReference type="Proteomes" id="UP000199387"/>
    </source>
</evidence>
<dbReference type="PANTHER" id="PTHR33507:SF3">
    <property type="entry name" value="INNER MEMBRANE PROTEIN YBBJ"/>
    <property type="match status" value="1"/>
</dbReference>
<name>A0A1G6MR80_9BACL</name>
<dbReference type="Gene3D" id="2.40.50.140">
    <property type="entry name" value="Nucleic acid-binding proteins"/>
    <property type="match status" value="1"/>
</dbReference>
<organism evidence="7 8">
    <name type="scientific">Melghirimyces thermohalophilus</name>
    <dbReference type="NCBI Taxonomy" id="1236220"/>
    <lineage>
        <taxon>Bacteria</taxon>
        <taxon>Bacillati</taxon>
        <taxon>Bacillota</taxon>
        <taxon>Bacilli</taxon>
        <taxon>Bacillales</taxon>
        <taxon>Thermoactinomycetaceae</taxon>
        <taxon>Melghirimyces</taxon>
    </lineage>
</organism>
<dbReference type="Proteomes" id="UP000199387">
    <property type="component" value="Unassembled WGS sequence"/>
</dbReference>
<feature type="transmembrane region" description="Helical" evidence="5">
    <location>
        <begin position="98"/>
        <end position="118"/>
    </location>
</feature>
<dbReference type="STRING" id="1236220.SAMN04488112_110127"/>
<gene>
    <name evidence="7" type="ORF">SAMN04488112_110127</name>
</gene>
<evidence type="ECO:0000256" key="3">
    <source>
        <dbReference type="ARBA" id="ARBA00022989"/>
    </source>
</evidence>
<sequence length="206" mass="22041">MDPWLAGLMVFLAGMLLVTEFLVQARGLAGIGGAALLSVYAISQTPGLHGWSVGLLLIGVLLLLLDGKLIQDGTLSALGLILMLVGLVLPTGDFLTGSLVAVMWILGLFSGLFSLKILPRRKLWDRLVLKQSLTSDTGYRSVNEQTLELVGRKGRAVSHLRPSGTIELDGERYSGISDGVWIEKGTPIRVVSVDGTRILVEAHNDA</sequence>
<dbReference type="InterPro" id="IPR012340">
    <property type="entry name" value="NA-bd_OB-fold"/>
</dbReference>
<dbReference type="PANTHER" id="PTHR33507">
    <property type="entry name" value="INNER MEMBRANE PROTEIN YBBJ"/>
    <property type="match status" value="1"/>
</dbReference>
<keyword evidence="2 5" id="KW-0812">Transmembrane</keyword>
<dbReference type="EMBL" id="FMZA01000010">
    <property type="protein sequence ID" value="SDC58098.1"/>
    <property type="molecule type" value="Genomic_DNA"/>
</dbReference>
<comment type="subcellular location">
    <subcellularLocation>
        <location evidence="1">Membrane</location>
        <topology evidence="1">Multi-pass membrane protein</topology>
    </subcellularLocation>
</comment>
<feature type="domain" description="NfeD-like C-terminal" evidence="6">
    <location>
        <begin position="148"/>
        <end position="201"/>
    </location>
</feature>